<organism evidence="3 4">
    <name type="scientific">Mycobacterium bohemicum DSM 44277</name>
    <dbReference type="NCBI Taxonomy" id="1236609"/>
    <lineage>
        <taxon>Bacteria</taxon>
        <taxon>Bacillati</taxon>
        <taxon>Actinomycetota</taxon>
        <taxon>Actinomycetes</taxon>
        <taxon>Mycobacteriales</taxon>
        <taxon>Mycobacteriaceae</taxon>
        <taxon>Mycobacterium</taxon>
    </lineage>
</organism>
<evidence type="ECO:0000259" key="2">
    <source>
        <dbReference type="Pfam" id="PF09995"/>
    </source>
</evidence>
<evidence type="ECO:0000256" key="1">
    <source>
        <dbReference type="SAM" id="Phobius"/>
    </source>
</evidence>
<dbReference type="PANTHER" id="PTHR36151:SF3">
    <property type="entry name" value="ER-BOUND OXYGENASE MPAB_MPAB'_RUBBER OXYGENASE CATALYTIC DOMAIN-CONTAINING PROTEIN"/>
    <property type="match status" value="1"/>
</dbReference>
<evidence type="ECO:0000313" key="3">
    <source>
        <dbReference type="EMBL" id="CPR07343.1"/>
    </source>
</evidence>
<dbReference type="Proteomes" id="UP000198875">
    <property type="component" value="Unassembled WGS sequence"/>
</dbReference>
<keyword evidence="1" id="KW-1133">Transmembrane helix</keyword>
<feature type="transmembrane region" description="Helical" evidence="1">
    <location>
        <begin position="229"/>
        <end position="249"/>
    </location>
</feature>
<dbReference type="PANTHER" id="PTHR36151">
    <property type="entry name" value="BLR2777 PROTEIN"/>
    <property type="match status" value="1"/>
</dbReference>
<reference evidence="3 4" key="1">
    <citation type="submission" date="2015-03" db="EMBL/GenBank/DDBJ databases">
        <authorList>
            <person name="Murphy D."/>
        </authorList>
    </citation>
    <scope>NUCLEOTIDE SEQUENCE [LARGE SCALE GENOMIC DNA]</scope>
    <source>
        <strain evidence="3 4">DSM 44277</strain>
    </source>
</reference>
<dbReference type="InterPro" id="IPR018713">
    <property type="entry name" value="MPAB/Lcp_cat_dom"/>
</dbReference>
<dbReference type="GO" id="GO:0016491">
    <property type="term" value="F:oxidoreductase activity"/>
    <property type="evidence" value="ECO:0007669"/>
    <property type="project" value="InterPro"/>
</dbReference>
<dbReference type="Pfam" id="PF09995">
    <property type="entry name" value="MPAB_Lcp_cat"/>
    <property type="match status" value="1"/>
</dbReference>
<dbReference type="RefSeq" id="WP_084454086.1">
    <property type="nucleotide sequence ID" value="NZ_CSTD01000001.1"/>
</dbReference>
<proteinExistence type="predicted"/>
<keyword evidence="1" id="KW-0472">Membrane</keyword>
<gene>
    <name evidence="3" type="ORF">BN971_00990</name>
</gene>
<accession>A0A0U0W5Y3</accession>
<sequence length="324" mass="36266">MSVESPDVLIASSAPIHDHPAASCLADAPTASVADRFERIMGTRLLALFSPALFDEMMLPMVSASLVDTARIRDNPYGRARRTAASDQVAVLANGAHRREEMQRLVRLHRDIKGVTPEGIRYSGLNPEAWNWNLISIFFMHRGAFIALTGEQLDDTGDQAVWDRYRALTADLQMPGRARELPTSYPQLCAYYDHVAAEKLTHTEALDIVMAATLHPRRPAHMPAITAPLYSLLGPIFGHIAAILGFGIMHPRVRALVPMPWTRRHDIEFLVFSRVLRGAYRRLPRRITETPLARNRRQYERIVARYQGVGLVSFVPGATQTCGR</sequence>
<evidence type="ECO:0000313" key="4">
    <source>
        <dbReference type="Proteomes" id="UP000198875"/>
    </source>
</evidence>
<dbReference type="EMBL" id="CSTD01000001">
    <property type="protein sequence ID" value="CPR07343.1"/>
    <property type="molecule type" value="Genomic_DNA"/>
</dbReference>
<protein>
    <recommendedName>
        <fullName evidence="2">ER-bound oxygenase mpaB/mpaB'/Rubber oxygenase catalytic domain-containing protein</fullName>
    </recommendedName>
</protein>
<feature type="domain" description="ER-bound oxygenase mpaB/mpaB'/Rubber oxygenase catalytic" evidence="2">
    <location>
        <begin position="50"/>
        <end position="277"/>
    </location>
</feature>
<dbReference type="OrthoDB" id="4465931at2"/>
<keyword evidence="1" id="KW-0812">Transmembrane</keyword>
<name>A0A0U0W5Y3_MYCBE</name>
<dbReference type="AlphaFoldDB" id="A0A0U0W5Y3"/>